<dbReference type="AlphaFoldDB" id="A0A3Q8X3P0"/>
<sequence>MMRPYLSIVATGRNDNHGGNLIHRMQLFVDGIMEQTQKHQLHTELLLVEWNPVKDRPRLSSVLSWPKNHSFCTVRIVEVPNELHRTYVHAENLPLYQMVGKNVGIRRARGEHVLVTNIDILFSEEVFDFIAKRGLNRGNIYRVCRYDVDNALSVDYSQQEKLQFCEDHIIRINDRFGSLNTITNEYYLVFPDDARAQGLMPPFTNACGDFQLMHRDHWFDLRGYAEFDLYSMHLDSLMQYAALATGLREIEISDGGRIYHIEHEAGWSPEAEKSKQLENRLKSGKVNSLSFEQLIVFNGLMGLNQEILLFNQDDWGMGSLVLEDEFIVTAWWDKDESQGYEPAAVDYLPHLICSTEEWLDYADRNYITVLTMNAGTFPEWLGKIADIKRKIEQQKIILFGSGSGYAKFVEPVMKHFKVNNKGLYFVDNDANKVGANVKGVPIRRVEVLLDEDRDHTFIIVCSMYYSQIKRQLIQLGFEENIHFGNGLNNPYLYQLGTNVGKYSFSELRET</sequence>
<evidence type="ECO:0000313" key="2">
    <source>
        <dbReference type="Proteomes" id="UP000272528"/>
    </source>
</evidence>
<dbReference type="EMBL" id="CP034437">
    <property type="protein sequence ID" value="AZN38504.1"/>
    <property type="molecule type" value="Genomic_DNA"/>
</dbReference>
<proteinExistence type="predicted"/>
<keyword evidence="2" id="KW-1185">Reference proteome</keyword>
<dbReference type="SUPFAM" id="SSF53448">
    <property type="entry name" value="Nucleotide-diphospho-sugar transferases"/>
    <property type="match status" value="1"/>
</dbReference>
<gene>
    <name evidence="1" type="ORF">EJC50_01585</name>
</gene>
<accession>A0A3Q8X3P0</accession>
<organism evidence="1 2">
    <name type="scientific">Paenibacillus albus</name>
    <dbReference type="NCBI Taxonomy" id="2495582"/>
    <lineage>
        <taxon>Bacteria</taxon>
        <taxon>Bacillati</taxon>
        <taxon>Bacillota</taxon>
        <taxon>Bacilli</taxon>
        <taxon>Bacillales</taxon>
        <taxon>Paenibacillaceae</taxon>
        <taxon>Paenibacillus</taxon>
    </lineage>
</organism>
<name>A0A3Q8X3P0_9BACL</name>
<dbReference type="KEGG" id="palb:EJC50_01585"/>
<dbReference type="InterPro" id="IPR029044">
    <property type="entry name" value="Nucleotide-diphossugar_trans"/>
</dbReference>
<dbReference type="Gene3D" id="3.40.50.720">
    <property type="entry name" value="NAD(P)-binding Rossmann-like Domain"/>
    <property type="match status" value="1"/>
</dbReference>
<protein>
    <submittedName>
        <fullName evidence="1">Uncharacterized protein</fullName>
    </submittedName>
</protein>
<dbReference type="RefSeq" id="WP_126011678.1">
    <property type="nucleotide sequence ID" value="NZ_CP034437.1"/>
</dbReference>
<dbReference type="OrthoDB" id="2572390at2"/>
<dbReference type="Proteomes" id="UP000272528">
    <property type="component" value="Chromosome"/>
</dbReference>
<evidence type="ECO:0000313" key="1">
    <source>
        <dbReference type="EMBL" id="AZN38504.1"/>
    </source>
</evidence>
<reference evidence="2" key="1">
    <citation type="submission" date="2018-12" db="EMBL/GenBank/DDBJ databases">
        <title>Genome sequence of Peanibacillus sp.</title>
        <authorList>
            <person name="Subramani G."/>
            <person name="Srinivasan S."/>
            <person name="Kim M.K."/>
        </authorList>
    </citation>
    <scope>NUCLEOTIDE SEQUENCE [LARGE SCALE GENOMIC DNA]</scope>
    <source>
        <strain evidence="2">18JY67-1</strain>
    </source>
</reference>